<evidence type="ECO:0000259" key="5">
    <source>
        <dbReference type="Pfam" id="PF01523"/>
    </source>
</evidence>
<gene>
    <name evidence="8" type="ORF">FHR38_005056</name>
</gene>
<evidence type="ECO:0000259" key="7">
    <source>
        <dbReference type="Pfam" id="PF19290"/>
    </source>
</evidence>
<evidence type="ECO:0000256" key="2">
    <source>
        <dbReference type="ARBA" id="ARBA00022670"/>
    </source>
</evidence>
<dbReference type="SUPFAM" id="SSF111283">
    <property type="entry name" value="Putative modulator of DNA gyrase, PmbA/TldD"/>
    <property type="match status" value="1"/>
</dbReference>
<dbReference type="InterPro" id="IPR035068">
    <property type="entry name" value="TldD/PmbA_N"/>
</dbReference>
<dbReference type="GO" id="GO:0006508">
    <property type="term" value="P:proteolysis"/>
    <property type="evidence" value="ECO:0007669"/>
    <property type="project" value="UniProtKB-KW"/>
</dbReference>
<dbReference type="InterPro" id="IPR002510">
    <property type="entry name" value="Metalloprtase-TldD/E_N"/>
</dbReference>
<evidence type="ECO:0000313" key="9">
    <source>
        <dbReference type="Proteomes" id="UP000578819"/>
    </source>
</evidence>
<organism evidence="8 9">
    <name type="scientific">Micromonospora polyrhachis</name>
    <dbReference type="NCBI Taxonomy" id="1282883"/>
    <lineage>
        <taxon>Bacteria</taxon>
        <taxon>Bacillati</taxon>
        <taxon>Actinomycetota</taxon>
        <taxon>Actinomycetes</taxon>
        <taxon>Micromonosporales</taxon>
        <taxon>Micromonosporaceae</taxon>
        <taxon>Micromonospora</taxon>
    </lineage>
</organism>
<evidence type="ECO:0000256" key="3">
    <source>
        <dbReference type="ARBA" id="ARBA00022801"/>
    </source>
</evidence>
<dbReference type="InterPro" id="IPR045570">
    <property type="entry name" value="Metalloprtase-TldD/E_cen_dom"/>
</dbReference>
<comment type="caution">
    <text evidence="8">The sequence shown here is derived from an EMBL/GenBank/DDBJ whole genome shotgun (WGS) entry which is preliminary data.</text>
</comment>
<protein>
    <submittedName>
        <fullName evidence="8">TldD protein</fullName>
    </submittedName>
</protein>
<evidence type="ECO:0000256" key="4">
    <source>
        <dbReference type="ARBA" id="ARBA00023049"/>
    </source>
</evidence>
<dbReference type="Pfam" id="PF19290">
    <property type="entry name" value="PmbA_TldD_2nd"/>
    <property type="match status" value="1"/>
</dbReference>
<comment type="similarity">
    <text evidence="1">Belongs to the peptidase U62 family.</text>
</comment>
<keyword evidence="2" id="KW-0645">Protease</keyword>
<dbReference type="Pfam" id="PF01523">
    <property type="entry name" value="PmbA_TldD_1st"/>
    <property type="match status" value="1"/>
</dbReference>
<feature type="domain" description="Metalloprotease TldD/E central" evidence="7">
    <location>
        <begin position="116"/>
        <end position="227"/>
    </location>
</feature>
<evidence type="ECO:0000313" key="8">
    <source>
        <dbReference type="EMBL" id="MBB4961323.1"/>
    </source>
</evidence>
<feature type="domain" description="Metalloprotease TldD/E N-terminal" evidence="5">
    <location>
        <begin position="22"/>
        <end position="86"/>
    </location>
</feature>
<sequence>MDRTELAELALTEVTALGPAFADVRAVAEDSESIDVRDDRVERATRTASRGVGVRVLVDGAWGFAATADEDGAAVRRTARLAVEIARASGRVSGAPVRLDDTPPACGTYTTPHVVDPLTVPVAEKAEYLLRATEAARTVAGVSFVEGTTDAWRRHTVYRSTEGAAVAQTVLQVGGGLAAFAVGGGEVQRRSYPTSFRGQFVTGGWEEILALDLPGHAASTAREAVALLAAPDLPVGAATTVVLDSSQLAMQIHESIGHPLELDRILGMERAYAGGSFVRPDDRGRLRYAAPLVSVTADATTRNGLGTFGYDDEGVPAGSAPIIADGLLVGFLTNRETAALLGGISNGTARADSWGSIPLIRMNNVSLHPGPDEDVDRADIVADTRAGFLLSTNRSWSIDDQRTNFQFGCEAAYEISHGQLGRLYRNPTYAGRTIDFWRSCDALGGARDWRIWSVPICGKGQPSQVARVAHGASTGRFRATVGVR</sequence>
<keyword evidence="4" id="KW-0482">Metalloprotease</keyword>
<dbReference type="AlphaFoldDB" id="A0A7W7WSE6"/>
<dbReference type="FunFam" id="3.30.2290.10:FF:000003">
    <property type="entry name" value="Zinc-dependent protease, TldD/PmbA family"/>
    <property type="match status" value="1"/>
</dbReference>
<dbReference type="RefSeq" id="WP_184536933.1">
    <property type="nucleotide sequence ID" value="NZ_JACHJW010000001.1"/>
</dbReference>
<keyword evidence="3" id="KW-0378">Hydrolase</keyword>
<dbReference type="Gene3D" id="3.30.2290.10">
    <property type="entry name" value="PmbA/TldD superfamily"/>
    <property type="match status" value="1"/>
</dbReference>
<accession>A0A7W7WSE6</accession>
<dbReference type="InterPro" id="IPR051463">
    <property type="entry name" value="Peptidase_U62_metallo"/>
</dbReference>
<evidence type="ECO:0000256" key="1">
    <source>
        <dbReference type="ARBA" id="ARBA00005836"/>
    </source>
</evidence>
<keyword evidence="9" id="KW-1185">Reference proteome</keyword>
<dbReference type="GO" id="GO:0008237">
    <property type="term" value="F:metallopeptidase activity"/>
    <property type="evidence" value="ECO:0007669"/>
    <property type="project" value="UniProtKB-KW"/>
</dbReference>
<dbReference type="Pfam" id="PF19289">
    <property type="entry name" value="PmbA_TldD_3rd"/>
    <property type="match status" value="1"/>
</dbReference>
<feature type="domain" description="Metalloprotease TldD/E C-terminal" evidence="6">
    <location>
        <begin position="239"/>
        <end position="449"/>
    </location>
</feature>
<dbReference type="Proteomes" id="UP000578819">
    <property type="component" value="Unassembled WGS sequence"/>
</dbReference>
<dbReference type="PANTHER" id="PTHR30624">
    <property type="entry name" value="UNCHARACTERIZED PROTEIN TLDD AND PMBA"/>
    <property type="match status" value="1"/>
</dbReference>
<reference evidence="8 9" key="1">
    <citation type="submission" date="2020-08" db="EMBL/GenBank/DDBJ databases">
        <title>Sequencing the genomes of 1000 actinobacteria strains.</title>
        <authorList>
            <person name="Klenk H.-P."/>
        </authorList>
    </citation>
    <scope>NUCLEOTIDE SEQUENCE [LARGE SCALE GENOMIC DNA]</scope>
    <source>
        <strain evidence="8 9">DSM 45886</strain>
    </source>
</reference>
<evidence type="ECO:0000259" key="6">
    <source>
        <dbReference type="Pfam" id="PF19289"/>
    </source>
</evidence>
<name>A0A7W7WSE6_9ACTN</name>
<proteinExistence type="inferred from homology"/>
<dbReference type="PANTHER" id="PTHR30624:SF10">
    <property type="entry name" value="CONSERVED PROTEIN"/>
    <property type="match status" value="1"/>
</dbReference>
<dbReference type="GO" id="GO:0005829">
    <property type="term" value="C:cytosol"/>
    <property type="evidence" value="ECO:0007669"/>
    <property type="project" value="TreeGrafter"/>
</dbReference>
<dbReference type="InterPro" id="IPR036059">
    <property type="entry name" value="TldD/PmbA_sf"/>
</dbReference>
<dbReference type="InterPro" id="IPR045569">
    <property type="entry name" value="Metalloprtase-TldD/E_C"/>
</dbReference>
<dbReference type="EMBL" id="JACHJW010000001">
    <property type="protein sequence ID" value="MBB4961323.1"/>
    <property type="molecule type" value="Genomic_DNA"/>
</dbReference>